<evidence type="ECO:0000313" key="3">
    <source>
        <dbReference type="Proteomes" id="UP000230027"/>
    </source>
</evidence>
<evidence type="ECO:0000313" key="2">
    <source>
        <dbReference type="EMBL" id="PIZ66352.1"/>
    </source>
</evidence>
<dbReference type="GO" id="GO:0003677">
    <property type="term" value="F:DNA binding"/>
    <property type="evidence" value="ECO:0007669"/>
    <property type="project" value="InterPro"/>
</dbReference>
<gene>
    <name evidence="2" type="ORF">COY14_00485</name>
</gene>
<protein>
    <recommendedName>
        <fullName evidence="1">SpoVT-AbrB domain-containing protein</fullName>
    </recommendedName>
</protein>
<dbReference type="InterPro" id="IPR007159">
    <property type="entry name" value="SpoVT-AbrB_dom"/>
</dbReference>
<dbReference type="Gene3D" id="2.10.260.10">
    <property type="match status" value="1"/>
</dbReference>
<dbReference type="SUPFAM" id="SSF89447">
    <property type="entry name" value="AbrB/MazE/MraZ-like"/>
    <property type="match status" value="1"/>
</dbReference>
<dbReference type="InterPro" id="IPR037914">
    <property type="entry name" value="SpoVT-AbrB_sf"/>
</dbReference>
<proteinExistence type="predicted"/>
<dbReference type="SMART" id="SM00966">
    <property type="entry name" value="SpoVT_AbrB"/>
    <property type="match status" value="1"/>
</dbReference>
<reference evidence="3" key="1">
    <citation type="submission" date="2017-09" db="EMBL/GenBank/DDBJ databases">
        <title>Depth-based differentiation of microbial function through sediment-hosted aquifers and enrichment of novel symbionts in the deep terrestrial subsurface.</title>
        <authorList>
            <person name="Probst A.J."/>
            <person name="Ladd B."/>
            <person name="Jarett J.K."/>
            <person name="Geller-Mcgrath D.E."/>
            <person name="Sieber C.M.K."/>
            <person name="Emerson J.B."/>
            <person name="Anantharaman K."/>
            <person name="Thomas B.C."/>
            <person name="Malmstrom R."/>
            <person name="Stieglmeier M."/>
            <person name="Klingl A."/>
            <person name="Woyke T."/>
            <person name="Ryan C.M."/>
            <person name="Banfield J.F."/>
        </authorList>
    </citation>
    <scope>NUCLEOTIDE SEQUENCE [LARGE SCALE GENOMIC DNA]</scope>
</reference>
<evidence type="ECO:0000259" key="1">
    <source>
        <dbReference type="SMART" id="SM00966"/>
    </source>
</evidence>
<dbReference type="EMBL" id="PFOD01000014">
    <property type="protein sequence ID" value="PIZ66352.1"/>
    <property type="molecule type" value="Genomic_DNA"/>
</dbReference>
<dbReference type="AlphaFoldDB" id="A0A2M7U5T3"/>
<organism evidence="2 3">
    <name type="scientific">Candidatus Roizmanbacteria bacterium CG_4_10_14_0_2_um_filter_36_9</name>
    <dbReference type="NCBI Taxonomy" id="1974823"/>
    <lineage>
        <taxon>Bacteria</taxon>
        <taxon>Candidatus Roizmaniibacteriota</taxon>
    </lineage>
</organism>
<dbReference type="Proteomes" id="UP000230027">
    <property type="component" value="Unassembled WGS sequence"/>
</dbReference>
<comment type="caution">
    <text evidence="2">The sequence shown here is derived from an EMBL/GenBank/DDBJ whole genome shotgun (WGS) entry which is preliminary data.</text>
</comment>
<accession>A0A2M7U5T3</accession>
<sequence>MSATTTITPNFQVHIPVDIREKSGITTHGTALISAQKNKIIITKAPVGFLAQGGKFQVKKPVKVENLREFINLSE</sequence>
<feature type="domain" description="SpoVT-AbrB" evidence="1">
    <location>
        <begin position="5"/>
        <end position="50"/>
    </location>
</feature>
<name>A0A2M7U5T3_9BACT</name>